<dbReference type="RefSeq" id="WP_381614842.1">
    <property type="nucleotide sequence ID" value="NZ_JBHTEB010000001.1"/>
</dbReference>
<reference evidence="2" key="1">
    <citation type="journal article" date="2019" name="Int. J. Syst. Evol. Microbiol.">
        <title>The Global Catalogue of Microorganisms (GCM) 10K type strain sequencing project: providing services to taxonomists for standard genome sequencing and annotation.</title>
        <authorList>
            <consortium name="The Broad Institute Genomics Platform"/>
            <consortium name="The Broad Institute Genome Sequencing Center for Infectious Disease"/>
            <person name="Wu L."/>
            <person name="Ma J."/>
        </authorList>
    </citation>
    <scope>NUCLEOTIDE SEQUENCE [LARGE SCALE GENOMIC DNA]</scope>
    <source>
        <strain evidence="2">CGMCC 4.7400</strain>
    </source>
</reference>
<gene>
    <name evidence="1" type="ORF">ACFQZ6_29205</name>
</gene>
<organism evidence="1 2">
    <name type="scientific">Streptomyces flavalbus</name>
    <dbReference type="NCBI Taxonomy" id="2665155"/>
    <lineage>
        <taxon>Bacteria</taxon>
        <taxon>Bacillati</taxon>
        <taxon>Actinomycetota</taxon>
        <taxon>Actinomycetes</taxon>
        <taxon>Kitasatosporales</taxon>
        <taxon>Streptomycetaceae</taxon>
        <taxon>Streptomyces</taxon>
    </lineage>
</organism>
<accession>A0ABW2WIQ4</accession>
<dbReference type="EMBL" id="JBHTEB010000001">
    <property type="protein sequence ID" value="MFD0318217.1"/>
    <property type="molecule type" value="Genomic_DNA"/>
</dbReference>
<comment type="caution">
    <text evidence="1">The sequence shown here is derived from an EMBL/GenBank/DDBJ whole genome shotgun (WGS) entry which is preliminary data.</text>
</comment>
<protein>
    <submittedName>
        <fullName evidence="1">Uncharacterized protein</fullName>
    </submittedName>
</protein>
<evidence type="ECO:0000313" key="2">
    <source>
        <dbReference type="Proteomes" id="UP001597023"/>
    </source>
</evidence>
<keyword evidence="2" id="KW-1185">Reference proteome</keyword>
<dbReference type="Proteomes" id="UP001597023">
    <property type="component" value="Unassembled WGS sequence"/>
</dbReference>
<name>A0ABW2WIQ4_9ACTN</name>
<proteinExistence type="predicted"/>
<evidence type="ECO:0000313" key="1">
    <source>
        <dbReference type="EMBL" id="MFD0318217.1"/>
    </source>
</evidence>
<sequence length="50" mass="5587">MEEVADALREAGLLTEMAKAAASVMARWEKDKDRYELPLADALAHLRKDS</sequence>